<evidence type="ECO:0000256" key="4">
    <source>
        <dbReference type="ARBA" id="ARBA00022989"/>
    </source>
</evidence>
<reference evidence="8 9" key="1">
    <citation type="submission" date="2018-11" db="EMBL/GenBank/DDBJ databases">
        <title>Genomic Encyclopedia of Type Strains, Phase IV (KMG-IV): sequencing the most valuable type-strain genomes for metagenomic binning, comparative biology and taxonomic classification.</title>
        <authorList>
            <person name="Goeker M."/>
        </authorList>
    </citation>
    <scope>NUCLEOTIDE SEQUENCE [LARGE SCALE GENOMIC DNA]</scope>
    <source>
        <strain evidence="8 9">DSM 21945</strain>
    </source>
</reference>
<feature type="transmembrane region" description="Helical" evidence="6">
    <location>
        <begin position="319"/>
        <end position="341"/>
    </location>
</feature>
<dbReference type="RefSeq" id="WP_170164120.1">
    <property type="nucleotide sequence ID" value="NZ_RJUL01000006.1"/>
</dbReference>
<dbReference type="AlphaFoldDB" id="A0A3N1P907"/>
<sequence length="489" mass="51094">MDLNDLSQSSLALLPTLLTLGLALATRRILLSLLLGSATGAWLLAGSFDAPRYLAGKALALFYDGGISWWTLQVVGFLLMLGALSRLLQASGAAQAFAEACASRIATRRGVSLMSVGLGLAIFIDDYFNALAVGQATRPLADRYRLSRERLAYYIDSTAAPVCALMPLSSWGAFMLSLLAPMAASPMGLFVDMSQAAFYPWLALTIVLITAWFDWDLGAMKKAKARPSAAAELKAAKGQLMPLLGPLLALILVTLAALFITGAFASSGPFSAIAALENTNVGLSLVLGAVPALAWSFFKQKTQRLATAWEGAKTMLPAIYLLLSAWLLAAVMKDVAVGRYLASLIEAASVGPWMPLALFVVAMVMALATGSSWGTFGIMLPLAGQLVEPAMLPMALGAVISGAVFGDHCSPASDTTILSSAGAECEHMDHVLTQLPYAGLAAGLCVLGYGLSALALPLWALWGALLAALVVAVTLLGGWGTLAPKKQEV</sequence>
<feature type="transmembrane region" description="Helical" evidence="6">
    <location>
        <begin position="153"/>
        <end position="178"/>
    </location>
</feature>
<keyword evidence="2" id="KW-1003">Cell membrane</keyword>
<evidence type="ECO:0000313" key="8">
    <source>
        <dbReference type="EMBL" id="ROQ25035.1"/>
    </source>
</evidence>
<name>A0A3N1P907_9GAMM</name>
<evidence type="ECO:0000259" key="7">
    <source>
        <dbReference type="Pfam" id="PF03553"/>
    </source>
</evidence>
<dbReference type="GO" id="GO:0005886">
    <property type="term" value="C:plasma membrane"/>
    <property type="evidence" value="ECO:0007669"/>
    <property type="project" value="UniProtKB-SubCell"/>
</dbReference>
<proteinExistence type="predicted"/>
<accession>A0A3N1P907</accession>
<organism evidence="8 9">
    <name type="scientific">Gallaecimonas pentaromativorans</name>
    <dbReference type="NCBI Taxonomy" id="584787"/>
    <lineage>
        <taxon>Bacteria</taxon>
        <taxon>Pseudomonadati</taxon>
        <taxon>Pseudomonadota</taxon>
        <taxon>Gammaproteobacteria</taxon>
        <taxon>Enterobacterales</taxon>
        <taxon>Gallaecimonadaceae</taxon>
        <taxon>Gallaecimonas</taxon>
    </lineage>
</organism>
<dbReference type="PANTHER" id="PTHR43478">
    <property type="entry name" value="NA+/H+ ANTIPORTER-RELATED"/>
    <property type="match status" value="1"/>
</dbReference>
<evidence type="ECO:0000313" key="9">
    <source>
        <dbReference type="Proteomes" id="UP000268033"/>
    </source>
</evidence>
<feature type="transmembrane region" description="Helical" evidence="6">
    <location>
        <begin position="29"/>
        <end position="47"/>
    </location>
</feature>
<keyword evidence="9" id="KW-1185">Reference proteome</keyword>
<protein>
    <submittedName>
        <fullName evidence="8">Transporter (NhaC family)</fullName>
    </submittedName>
</protein>
<keyword evidence="3 6" id="KW-0812">Transmembrane</keyword>
<feature type="transmembrane region" description="Helical" evidence="6">
    <location>
        <begin position="240"/>
        <end position="261"/>
    </location>
</feature>
<dbReference type="EMBL" id="RJUL01000006">
    <property type="protein sequence ID" value="ROQ25035.1"/>
    <property type="molecule type" value="Genomic_DNA"/>
</dbReference>
<feature type="transmembrane region" description="Helical" evidence="6">
    <location>
        <begin position="198"/>
        <end position="219"/>
    </location>
</feature>
<feature type="transmembrane region" description="Helical" evidence="6">
    <location>
        <begin position="437"/>
        <end position="456"/>
    </location>
</feature>
<keyword evidence="4 6" id="KW-1133">Transmembrane helix</keyword>
<comment type="subcellular location">
    <subcellularLocation>
        <location evidence="1">Cell membrane</location>
        <topology evidence="1">Multi-pass membrane protein</topology>
    </subcellularLocation>
</comment>
<evidence type="ECO:0000256" key="2">
    <source>
        <dbReference type="ARBA" id="ARBA00022475"/>
    </source>
</evidence>
<evidence type="ECO:0000256" key="6">
    <source>
        <dbReference type="SAM" id="Phobius"/>
    </source>
</evidence>
<feature type="transmembrane region" description="Helical" evidence="6">
    <location>
        <begin position="67"/>
        <end position="88"/>
    </location>
</feature>
<feature type="transmembrane region" description="Helical" evidence="6">
    <location>
        <begin position="281"/>
        <end position="298"/>
    </location>
</feature>
<feature type="domain" description="Na+/H+ antiporter NhaC-like C-terminal" evidence="7">
    <location>
        <begin position="162"/>
        <end position="452"/>
    </location>
</feature>
<dbReference type="STRING" id="584787.GCA_001247655_03919"/>
<evidence type="ECO:0000256" key="1">
    <source>
        <dbReference type="ARBA" id="ARBA00004651"/>
    </source>
</evidence>
<comment type="caution">
    <text evidence="8">The sequence shown here is derived from an EMBL/GenBank/DDBJ whole genome shotgun (WGS) entry which is preliminary data.</text>
</comment>
<dbReference type="PANTHER" id="PTHR43478:SF1">
    <property type="entry name" value="NA+_H+ ANTIPORTER NHAC-LIKE C-TERMINAL DOMAIN-CONTAINING PROTEIN"/>
    <property type="match status" value="1"/>
</dbReference>
<feature type="transmembrane region" description="Helical" evidence="6">
    <location>
        <begin position="462"/>
        <end position="482"/>
    </location>
</feature>
<evidence type="ECO:0000256" key="3">
    <source>
        <dbReference type="ARBA" id="ARBA00022692"/>
    </source>
</evidence>
<gene>
    <name evidence="8" type="ORF">EDC28_106285</name>
</gene>
<keyword evidence="5 6" id="KW-0472">Membrane</keyword>
<feature type="transmembrane region" description="Helical" evidence="6">
    <location>
        <begin position="353"/>
        <end position="376"/>
    </location>
</feature>
<dbReference type="InterPro" id="IPR018461">
    <property type="entry name" value="Na/H_Antiport_NhaC-like_C"/>
</dbReference>
<dbReference type="Proteomes" id="UP000268033">
    <property type="component" value="Unassembled WGS sequence"/>
</dbReference>
<dbReference type="Pfam" id="PF03553">
    <property type="entry name" value="Na_H_antiporter"/>
    <property type="match status" value="1"/>
</dbReference>
<evidence type="ECO:0000256" key="5">
    <source>
        <dbReference type="ARBA" id="ARBA00023136"/>
    </source>
</evidence>